<proteinExistence type="predicted"/>
<feature type="domain" description="EamA" evidence="2">
    <location>
        <begin position="5"/>
        <end position="140"/>
    </location>
</feature>
<feature type="non-terminal residue" evidence="3">
    <location>
        <position position="218"/>
    </location>
</feature>
<keyword evidence="1" id="KW-0472">Membrane</keyword>
<organism evidence="3">
    <name type="scientific">marine metagenome</name>
    <dbReference type="NCBI Taxonomy" id="408172"/>
    <lineage>
        <taxon>unclassified sequences</taxon>
        <taxon>metagenomes</taxon>
        <taxon>ecological metagenomes</taxon>
    </lineage>
</organism>
<feature type="transmembrane region" description="Helical" evidence="1">
    <location>
        <begin position="68"/>
        <end position="89"/>
    </location>
</feature>
<sequence length="218" mass="24835">MTRNILIASFSLIFSSIFFVINDAIINYLSVNQIEFYHFIFYGTPAYLSVPIFLFIKGDLKKKLLCNNYWIPIIRGIIFTPMPIITFIALKNITLPEFTTLNMSAPLFGAIYAYLFLNEKLNKYIYLSLAMGFLGVLFVIQPGFETFNIYFLVALFGVILITSTTTLVNKYHTATSALGFFMYGGLIIHLFSFVLFILNPLKVNFNVFLLITVASILI</sequence>
<feature type="transmembrane region" description="Helical" evidence="1">
    <location>
        <begin position="36"/>
        <end position="56"/>
    </location>
</feature>
<feature type="transmembrane region" description="Helical" evidence="1">
    <location>
        <begin position="101"/>
        <end position="117"/>
    </location>
</feature>
<accession>A0A382Y3E3</accession>
<keyword evidence="1" id="KW-0812">Transmembrane</keyword>
<feature type="transmembrane region" description="Helical" evidence="1">
    <location>
        <begin position="147"/>
        <end position="168"/>
    </location>
</feature>
<evidence type="ECO:0000256" key="1">
    <source>
        <dbReference type="SAM" id="Phobius"/>
    </source>
</evidence>
<dbReference type="AlphaFoldDB" id="A0A382Y3E3"/>
<evidence type="ECO:0000313" key="3">
    <source>
        <dbReference type="EMBL" id="SVD77365.1"/>
    </source>
</evidence>
<feature type="transmembrane region" description="Helical" evidence="1">
    <location>
        <begin position="180"/>
        <end position="198"/>
    </location>
</feature>
<dbReference type="EMBL" id="UINC01172339">
    <property type="protein sequence ID" value="SVD77365.1"/>
    <property type="molecule type" value="Genomic_DNA"/>
</dbReference>
<dbReference type="InterPro" id="IPR037185">
    <property type="entry name" value="EmrE-like"/>
</dbReference>
<feature type="transmembrane region" description="Helical" evidence="1">
    <location>
        <begin position="7"/>
        <end position="30"/>
    </location>
</feature>
<protein>
    <recommendedName>
        <fullName evidence="2">EamA domain-containing protein</fullName>
    </recommendedName>
</protein>
<dbReference type="GO" id="GO:0016020">
    <property type="term" value="C:membrane"/>
    <property type="evidence" value="ECO:0007669"/>
    <property type="project" value="InterPro"/>
</dbReference>
<dbReference type="SUPFAM" id="SSF103481">
    <property type="entry name" value="Multidrug resistance efflux transporter EmrE"/>
    <property type="match status" value="1"/>
</dbReference>
<keyword evidence="1" id="KW-1133">Transmembrane helix</keyword>
<dbReference type="Pfam" id="PF00892">
    <property type="entry name" value="EamA"/>
    <property type="match status" value="1"/>
</dbReference>
<evidence type="ECO:0000259" key="2">
    <source>
        <dbReference type="Pfam" id="PF00892"/>
    </source>
</evidence>
<gene>
    <name evidence="3" type="ORF">METZ01_LOCUS430219</name>
</gene>
<feature type="transmembrane region" description="Helical" evidence="1">
    <location>
        <begin position="124"/>
        <end position="141"/>
    </location>
</feature>
<feature type="non-terminal residue" evidence="3">
    <location>
        <position position="1"/>
    </location>
</feature>
<reference evidence="3" key="1">
    <citation type="submission" date="2018-05" db="EMBL/GenBank/DDBJ databases">
        <authorList>
            <person name="Lanie J.A."/>
            <person name="Ng W.-L."/>
            <person name="Kazmierczak K.M."/>
            <person name="Andrzejewski T.M."/>
            <person name="Davidsen T.M."/>
            <person name="Wayne K.J."/>
            <person name="Tettelin H."/>
            <person name="Glass J.I."/>
            <person name="Rusch D."/>
            <person name="Podicherti R."/>
            <person name="Tsui H.-C.T."/>
            <person name="Winkler M.E."/>
        </authorList>
    </citation>
    <scope>NUCLEOTIDE SEQUENCE</scope>
</reference>
<name>A0A382Y3E3_9ZZZZ</name>
<dbReference type="InterPro" id="IPR000620">
    <property type="entry name" value="EamA_dom"/>
</dbReference>